<dbReference type="GO" id="GO:0000398">
    <property type="term" value="P:mRNA splicing, via spliceosome"/>
    <property type="evidence" value="ECO:0007669"/>
    <property type="project" value="InterPro"/>
</dbReference>
<dbReference type="Pfam" id="PF04502">
    <property type="entry name" value="Saf4_Yju2"/>
    <property type="match status" value="1"/>
</dbReference>
<keyword evidence="5" id="KW-0862">Zinc</keyword>
<keyword evidence="3" id="KW-0808">Transferase</keyword>
<dbReference type="InParanoid" id="C7Z5C1"/>
<feature type="binding site" evidence="5">
    <location>
        <position position="136"/>
    </location>
    <ligand>
        <name>Zn(2+)</name>
        <dbReference type="ChEBI" id="CHEBI:29105"/>
    </ligand>
</feature>
<dbReference type="KEGG" id="nhe:NECHADRAFT_105923"/>
<feature type="compositionally biased region" description="Basic and acidic residues" evidence="6">
    <location>
        <begin position="577"/>
        <end position="615"/>
    </location>
</feature>
<feature type="compositionally biased region" description="Basic and acidic residues" evidence="6">
    <location>
        <begin position="529"/>
        <end position="539"/>
    </location>
</feature>
<feature type="domain" description="Deacetylase sirtuin-type" evidence="7">
    <location>
        <begin position="1"/>
        <end position="291"/>
    </location>
</feature>
<dbReference type="eggNOG" id="KOG2990">
    <property type="taxonomic scope" value="Eukaryota"/>
</dbReference>
<dbReference type="SUPFAM" id="SSF52467">
    <property type="entry name" value="DHS-like NAD/FAD-binding domain"/>
    <property type="match status" value="1"/>
</dbReference>
<keyword evidence="9" id="KW-1185">Reference proteome</keyword>
<dbReference type="InterPro" id="IPR027546">
    <property type="entry name" value="Sirtuin_class_III"/>
</dbReference>
<dbReference type="InterPro" id="IPR026591">
    <property type="entry name" value="Sirtuin_cat_small_dom_sf"/>
</dbReference>
<dbReference type="AlphaFoldDB" id="C7Z5C1"/>
<proteinExistence type="inferred from homology"/>
<dbReference type="GeneID" id="9678316"/>
<dbReference type="InterPro" id="IPR026590">
    <property type="entry name" value="Ssirtuin_cat_dom"/>
</dbReference>
<sequence length="676" mass="74723">MPPSTDVDAFHEVLRSSKRILALCGAGLSASSGLPTFRGAGGLWRNYDATTLATPTAFGQDPGLVWMFYGYRRHMALNVKPNPAHYALAALAEKNKDFLCLTQNVDNLSPRANHPQEQLRTLHGSLFDIKCSNGRCDWIQHGNYDDPFFPALAPASEDPEDGKPFPLLDPFHPLEPIPKDQIPKCPKCGKGFQRPGVVWFNEGLDMDLLEGIDNWLDQGKVDLMLVIGTSAKVWPAAGYIDQARDKGARVAVINMEAAKDRGKDSNSKDFFFGQDAAECLPLLLEPIIGKLEMEIAVMADIHLSVAVVSPLSAPGPHRGLSAYQAKPSIWTLPSTHANQPPTVIMQGFNMGRYVPPDVEGTTSGNRLHGKRPPSYRAGGQTVRFEMPFPIWCTSCPKPTIIGQGVRFNAAKSRAGSYFSTPIWSFRFRHADCGGEIEIRTDPKNTAYVVVEGGKKRDTGEDAPREGDAVILTDQEREALRKNAFASLERTIEDREQLKLATERIDDLAEASSKHWKDPYTQNQKLRKAFRQERKERERTAAATENLQDRMSLGIDIVPATEEDARRAALVDFGPADENGRDRVLSKPLFKSDEKPAKSSGKLKTEKEASKRKETLVSELIGNTRASTDPFLLNNRSEPKGTSRLPGLKRKRPQEPEAPSKAQAQEAITGLVDYDSD</sequence>
<feature type="binding site" evidence="5">
    <location>
        <position position="188"/>
    </location>
    <ligand>
        <name>Zn(2+)</name>
        <dbReference type="ChEBI" id="CHEBI:29105"/>
    </ligand>
</feature>
<dbReference type="eggNOG" id="KOG2684">
    <property type="taxonomic scope" value="Eukaryota"/>
</dbReference>
<dbReference type="PROSITE" id="PS50305">
    <property type="entry name" value="SIRTUIN"/>
    <property type="match status" value="1"/>
</dbReference>
<dbReference type="GO" id="GO:0036054">
    <property type="term" value="F:protein-malonyllysine demalonylase activity"/>
    <property type="evidence" value="ECO:0007669"/>
    <property type="project" value="InterPro"/>
</dbReference>
<dbReference type="RefSeq" id="XP_003046785.1">
    <property type="nucleotide sequence ID" value="XM_003046739.1"/>
</dbReference>
<feature type="region of interest" description="Disordered" evidence="6">
    <location>
        <begin position="570"/>
        <end position="676"/>
    </location>
</feature>
<evidence type="ECO:0000256" key="2">
    <source>
        <dbReference type="ARBA" id="ARBA00006924"/>
    </source>
</evidence>
<gene>
    <name evidence="8" type="primary">SRT2106</name>
    <name evidence="8" type="ORF">NECHADRAFT_105923</name>
</gene>
<keyword evidence="4" id="KW-0520">NAD</keyword>
<dbReference type="PANTHER" id="PTHR12111">
    <property type="entry name" value="SPLICING FACTOR YJU2"/>
    <property type="match status" value="1"/>
</dbReference>
<keyword evidence="5" id="KW-0479">Metal-binding</keyword>
<dbReference type="EMBL" id="GG698910">
    <property type="protein sequence ID" value="EEU41072.1"/>
    <property type="molecule type" value="Genomic_DNA"/>
</dbReference>
<dbReference type="Gene3D" id="3.30.1600.10">
    <property type="entry name" value="SIR2/SIRT2 'Small Domain"/>
    <property type="match status" value="1"/>
</dbReference>
<dbReference type="STRING" id="660122.C7Z5C1"/>
<feature type="binding site" evidence="5">
    <location>
        <position position="185"/>
    </location>
    <ligand>
        <name>Zn(2+)</name>
        <dbReference type="ChEBI" id="CHEBI:29105"/>
    </ligand>
</feature>
<dbReference type="GO" id="GO:0070403">
    <property type="term" value="F:NAD+ binding"/>
    <property type="evidence" value="ECO:0007669"/>
    <property type="project" value="InterPro"/>
</dbReference>
<evidence type="ECO:0000256" key="5">
    <source>
        <dbReference type="PROSITE-ProRule" id="PRU00236"/>
    </source>
</evidence>
<evidence type="ECO:0000256" key="1">
    <source>
        <dbReference type="ARBA" id="ARBA00005595"/>
    </source>
</evidence>
<evidence type="ECO:0000256" key="6">
    <source>
        <dbReference type="SAM" id="MobiDB-lite"/>
    </source>
</evidence>
<dbReference type="GO" id="GO:0036055">
    <property type="term" value="F:protein-succinyllysine desuccinylase activity"/>
    <property type="evidence" value="ECO:0007669"/>
    <property type="project" value="InterPro"/>
</dbReference>
<dbReference type="GO" id="GO:0071014">
    <property type="term" value="C:post-mRNA release spliceosomal complex"/>
    <property type="evidence" value="ECO:0007669"/>
    <property type="project" value="TreeGrafter"/>
</dbReference>
<dbReference type="InterPro" id="IPR003000">
    <property type="entry name" value="Sirtuin"/>
</dbReference>
<protein>
    <recommendedName>
        <fullName evidence="7">Deacetylase sirtuin-type domain-containing protein</fullName>
    </recommendedName>
</protein>
<dbReference type="VEuPathDB" id="FungiDB:NECHADRAFT_105923"/>
<evidence type="ECO:0000256" key="3">
    <source>
        <dbReference type="ARBA" id="ARBA00022679"/>
    </source>
</evidence>
<evidence type="ECO:0000256" key="4">
    <source>
        <dbReference type="ARBA" id="ARBA00023027"/>
    </source>
</evidence>
<dbReference type="OrthoDB" id="360327at2759"/>
<accession>C7Z5C1</accession>
<dbReference type="GO" id="GO:0046872">
    <property type="term" value="F:metal ion binding"/>
    <property type="evidence" value="ECO:0007669"/>
    <property type="project" value="UniProtKB-KW"/>
</dbReference>
<comment type="similarity">
    <text evidence="1">Belongs to the CWC16 family.</text>
</comment>
<reference evidence="8 9" key="1">
    <citation type="journal article" date="2009" name="PLoS Genet.">
        <title>The genome of Nectria haematococca: contribution of supernumerary chromosomes to gene expansion.</title>
        <authorList>
            <person name="Coleman J.J."/>
            <person name="Rounsley S.D."/>
            <person name="Rodriguez-Carres M."/>
            <person name="Kuo A."/>
            <person name="Wasmann C.C."/>
            <person name="Grimwood J."/>
            <person name="Schmutz J."/>
            <person name="Taga M."/>
            <person name="White G.J."/>
            <person name="Zhou S."/>
            <person name="Schwartz D.C."/>
            <person name="Freitag M."/>
            <person name="Ma L.J."/>
            <person name="Danchin E.G."/>
            <person name="Henrissat B."/>
            <person name="Coutinho P.M."/>
            <person name="Nelson D.R."/>
            <person name="Straney D."/>
            <person name="Napoli C.A."/>
            <person name="Barker B.M."/>
            <person name="Gribskov M."/>
            <person name="Rep M."/>
            <person name="Kroken S."/>
            <person name="Molnar I."/>
            <person name="Rensing C."/>
            <person name="Kennell J.C."/>
            <person name="Zamora J."/>
            <person name="Farman M.L."/>
            <person name="Selker E.U."/>
            <person name="Salamov A."/>
            <person name="Shapiro H."/>
            <person name="Pangilinan J."/>
            <person name="Lindquist E."/>
            <person name="Lamers C."/>
            <person name="Grigoriev I.V."/>
            <person name="Geiser D.M."/>
            <person name="Covert S.F."/>
            <person name="Temporini E."/>
            <person name="Vanetten H.D."/>
        </authorList>
    </citation>
    <scope>NUCLEOTIDE SEQUENCE [LARGE SCALE GENOMIC DNA]</scope>
    <source>
        <strain evidence="9">ATCC MYA-4622 / CBS 123669 / FGSC 9596 / NRRL 45880 / 77-13-4</strain>
    </source>
</reference>
<dbReference type="InterPro" id="IPR029035">
    <property type="entry name" value="DHS-like_NAD/FAD-binding_dom"/>
</dbReference>
<dbReference type="InterPro" id="IPR007590">
    <property type="entry name" value="Saf4/Yju2"/>
</dbReference>
<evidence type="ECO:0000313" key="8">
    <source>
        <dbReference type="EMBL" id="EEU41072.1"/>
    </source>
</evidence>
<feature type="region of interest" description="Disordered" evidence="6">
    <location>
        <begin position="511"/>
        <end position="546"/>
    </location>
</feature>
<feature type="active site" description="Proton acceptor" evidence="5">
    <location>
        <position position="123"/>
    </location>
</feature>
<organism evidence="8 9">
    <name type="scientific">Fusarium vanettenii (strain ATCC MYA-4622 / CBS 123669 / FGSC 9596 / NRRL 45880 / 77-13-4)</name>
    <name type="common">Fusarium solani subsp. pisi</name>
    <dbReference type="NCBI Taxonomy" id="660122"/>
    <lineage>
        <taxon>Eukaryota</taxon>
        <taxon>Fungi</taxon>
        <taxon>Dikarya</taxon>
        <taxon>Ascomycota</taxon>
        <taxon>Pezizomycotina</taxon>
        <taxon>Sordariomycetes</taxon>
        <taxon>Hypocreomycetidae</taxon>
        <taxon>Hypocreales</taxon>
        <taxon>Nectriaceae</taxon>
        <taxon>Fusarium</taxon>
        <taxon>Fusarium solani species complex</taxon>
        <taxon>Fusarium vanettenii</taxon>
    </lineage>
</organism>
<dbReference type="Pfam" id="PF02146">
    <property type="entry name" value="SIR2"/>
    <property type="match status" value="1"/>
</dbReference>
<dbReference type="GO" id="GO:0005684">
    <property type="term" value="C:U2-type spliceosomal complex"/>
    <property type="evidence" value="ECO:0007669"/>
    <property type="project" value="TreeGrafter"/>
</dbReference>
<dbReference type="Gene3D" id="3.40.50.1220">
    <property type="entry name" value="TPP-binding domain"/>
    <property type="match status" value="1"/>
</dbReference>
<evidence type="ECO:0000259" key="7">
    <source>
        <dbReference type="PROSITE" id="PS50305"/>
    </source>
</evidence>
<name>C7Z5C1_FUSV7</name>
<dbReference type="Proteomes" id="UP000005206">
    <property type="component" value="Chromosome 2"/>
</dbReference>
<feature type="binding site" evidence="5">
    <location>
        <position position="131"/>
    </location>
    <ligand>
        <name>Zn(2+)</name>
        <dbReference type="ChEBI" id="CHEBI:29105"/>
    </ligand>
</feature>
<dbReference type="CDD" id="cd01412">
    <property type="entry name" value="SIRT5_Af1_CobB"/>
    <property type="match status" value="1"/>
</dbReference>
<comment type="similarity">
    <text evidence="2">Belongs to the sirtuin family. Class I subfamily.</text>
</comment>
<dbReference type="HOGENOM" id="CLU_374350_0_0_1"/>
<dbReference type="PANTHER" id="PTHR12111:SF2">
    <property type="entry name" value="SPLICING FACTOR YJU2B-RELATED"/>
    <property type="match status" value="1"/>
</dbReference>
<evidence type="ECO:0000313" key="9">
    <source>
        <dbReference type="Proteomes" id="UP000005206"/>
    </source>
</evidence>